<dbReference type="EMBL" id="JAWNGG020000022">
    <property type="protein sequence ID" value="KAK9308231.1"/>
    <property type="molecule type" value="Genomic_DNA"/>
</dbReference>
<accession>A0AAW1AGM9</accession>
<proteinExistence type="predicted"/>
<reference evidence="1 2" key="1">
    <citation type="submission" date="2024-05" db="EMBL/GenBank/DDBJ databases">
        <title>The nuclear and mitochondrial genome assemblies of Tetragonisca angustula (Apidae: Meliponini), a tiny yet remarkable pollinator in the Neotropics.</title>
        <authorList>
            <person name="Ferrari R."/>
            <person name="Ricardo P.C."/>
            <person name="Dias F.C."/>
            <person name="Araujo N.S."/>
            <person name="Soares D.O."/>
            <person name="Zhou Q.-S."/>
            <person name="Zhu C.-D."/>
            <person name="Coutinho L."/>
            <person name="Airas M.C."/>
            <person name="Batista T.M."/>
        </authorList>
    </citation>
    <scope>NUCLEOTIDE SEQUENCE [LARGE SCALE GENOMIC DNA]</scope>
    <source>
        <strain evidence="1">ASF017062</strain>
        <tissue evidence="1">Abdomen</tissue>
    </source>
</reference>
<dbReference type="PANTHER" id="PTHR15420:SF2">
    <property type="entry name" value="CYTOCHROME B-C1 COMPLEX SUBUNIT 10"/>
    <property type="match status" value="1"/>
</dbReference>
<dbReference type="SUPFAM" id="SSF81518">
    <property type="entry name" value="Subunit XI (6.4 kDa protein) of cytochrome bc1 complex (Ubiquinol-cytochrome c reductase)"/>
    <property type="match status" value="1"/>
</dbReference>
<dbReference type="Pfam" id="PF08997">
    <property type="entry name" value="UCR_6-4kD"/>
    <property type="match status" value="1"/>
</dbReference>
<evidence type="ECO:0000313" key="2">
    <source>
        <dbReference type="Proteomes" id="UP001432146"/>
    </source>
</evidence>
<comment type="caution">
    <text evidence="1">The sequence shown here is derived from an EMBL/GenBank/DDBJ whole genome shotgun (WGS) entry which is preliminary data.</text>
</comment>
<gene>
    <name evidence="1" type="ORF">QLX08_001703</name>
</gene>
<dbReference type="GO" id="GO:0006122">
    <property type="term" value="P:mitochondrial electron transport, ubiquinol to cytochrome c"/>
    <property type="evidence" value="ECO:0007669"/>
    <property type="project" value="InterPro"/>
</dbReference>
<name>A0AAW1AGM9_9HYME</name>
<dbReference type="InterPro" id="IPR029027">
    <property type="entry name" value="Single_a-helix_sf"/>
</dbReference>
<organism evidence="1 2">
    <name type="scientific">Tetragonisca angustula</name>
    <dbReference type="NCBI Taxonomy" id="166442"/>
    <lineage>
        <taxon>Eukaryota</taxon>
        <taxon>Metazoa</taxon>
        <taxon>Ecdysozoa</taxon>
        <taxon>Arthropoda</taxon>
        <taxon>Hexapoda</taxon>
        <taxon>Insecta</taxon>
        <taxon>Pterygota</taxon>
        <taxon>Neoptera</taxon>
        <taxon>Endopterygota</taxon>
        <taxon>Hymenoptera</taxon>
        <taxon>Apocrita</taxon>
        <taxon>Aculeata</taxon>
        <taxon>Apoidea</taxon>
        <taxon>Anthophila</taxon>
        <taxon>Apidae</taxon>
        <taxon>Tetragonisca</taxon>
    </lineage>
</organism>
<sequence>MRLGKRHFEVATKWIPSAATYGAAGGLALIYFTDWKVVARYIPFYGDKFKN</sequence>
<dbReference type="InterPro" id="IPR015089">
    <property type="entry name" value="UQCR"/>
</dbReference>
<dbReference type="AlphaFoldDB" id="A0AAW1AGM9"/>
<protein>
    <recommendedName>
        <fullName evidence="3">Cytochrome b-c1 complex subunit 10</fullName>
    </recommendedName>
</protein>
<dbReference type="PANTHER" id="PTHR15420">
    <property type="entry name" value="UBIQUINOL-CYTOCHROME C REDUCTASE COMPLEX 6.4 KD PROTEIN"/>
    <property type="match status" value="1"/>
</dbReference>
<dbReference type="Proteomes" id="UP001432146">
    <property type="component" value="Unassembled WGS sequence"/>
</dbReference>
<keyword evidence="2" id="KW-1185">Reference proteome</keyword>
<dbReference type="Gene3D" id="1.20.5.220">
    <property type="match status" value="1"/>
</dbReference>
<evidence type="ECO:0008006" key="3">
    <source>
        <dbReference type="Google" id="ProtNLM"/>
    </source>
</evidence>
<dbReference type="GO" id="GO:0005743">
    <property type="term" value="C:mitochondrial inner membrane"/>
    <property type="evidence" value="ECO:0007669"/>
    <property type="project" value="TreeGrafter"/>
</dbReference>
<evidence type="ECO:0000313" key="1">
    <source>
        <dbReference type="EMBL" id="KAK9308231.1"/>
    </source>
</evidence>